<comment type="catalytic activity">
    <reaction evidence="5 6">
        <text>L-kynurenine + H2O = anthranilate + L-alanine + H(+)</text>
        <dbReference type="Rhea" id="RHEA:16813"/>
        <dbReference type="ChEBI" id="CHEBI:15377"/>
        <dbReference type="ChEBI" id="CHEBI:15378"/>
        <dbReference type="ChEBI" id="CHEBI:16567"/>
        <dbReference type="ChEBI" id="CHEBI:57959"/>
        <dbReference type="ChEBI" id="CHEBI:57972"/>
        <dbReference type="EC" id="3.7.1.3"/>
    </reaction>
</comment>
<protein>
    <recommendedName>
        <fullName evidence="5 6">Kynureninase</fullName>
        <ecNumber evidence="5 6">3.7.1.3</ecNumber>
    </recommendedName>
    <alternativeName>
        <fullName evidence="5">Biosynthesis of nicotinic acid protein 5</fullName>
    </alternativeName>
    <alternativeName>
        <fullName evidence="5">L-kynurenine hydrolase</fullName>
    </alternativeName>
</protein>
<dbReference type="GO" id="GO:0019805">
    <property type="term" value="P:quinolinate biosynthetic process"/>
    <property type="evidence" value="ECO:0007669"/>
    <property type="project" value="UniProtKB-UniRule"/>
</dbReference>
<comment type="caution">
    <text evidence="7">The sequence shown here is derived from an EMBL/GenBank/DDBJ whole genome shotgun (WGS) entry which is preliminary data.</text>
</comment>
<feature type="binding site" evidence="5">
    <location>
        <position position="266"/>
    </location>
    <ligand>
        <name>pyridoxal 5'-phosphate</name>
        <dbReference type="ChEBI" id="CHEBI:597326"/>
    </ligand>
</feature>
<dbReference type="Gene3D" id="3.90.1150.10">
    <property type="entry name" value="Aspartate Aminotransferase, domain 1"/>
    <property type="match status" value="1"/>
</dbReference>
<dbReference type="Proteomes" id="UP001301958">
    <property type="component" value="Unassembled WGS sequence"/>
</dbReference>
<dbReference type="GO" id="GO:0034354">
    <property type="term" value="P:'de novo' NAD+ biosynthetic process from L-tryptophan"/>
    <property type="evidence" value="ECO:0007669"/>
    <property type="project" value="UniProtKB-UniRule"/>
</dbReference>
<evidence type="ECO:0000256" key="1">
    <source>
        <dbReference type="ARBA" id="ARBA00022490"/>
    </source>
</evidence>
<dbReference type="GO" id="GO:0043420">
    <property type="term" value="P:anthranilate metabolic process"/>
    <property type="evidence" value="ECO:0007669"/>
    <property type="project" value="UniProtKB-UniRule"/>
</dbReference>
<feature type="binding site" evidence="5">
    <location>
        <position position="319"/>
    </location>
    <ligand>
        <name>pyridoxal 5'-phosphate</name>
        <dbReference type="ChEBI" id="CHEBI:597326"/>
    </ligand>
</feature>
<feature type="binding site" evidence="5">
    <location>
        <position position="263"/>
    </location>
    <ligand>
        <name>pyridoxal 5'-phosphate</name>
        <dbReference type="ChEBI" id="CHEBI:597326"/>
    </ligand>
</feature>
<dbReference type="Gene3D" id="3.40.640.10">
    <property type="entry name" value="Type I PLP-dependent aspartate aminotransferase-like (Major domain)"/>
    <property type="match status" value="1"/>
</dbReference>
<keyword evidence="1 5" id="KW-0963">Cytoplasm</keyword>
<dbReference type="InterPro" id="IPR015424">
    <property type="entry name" value="PyrdxlP-dep_Trfase"/>
</dbReference>
<feature type="binding site" evidence="5">
    <location>
        <position position="347"/>
    </location>
    <ligand>
        <name>pyridoxal 5'-phosphate</name>
        <dbReference type="ChEBI" id="CHEBI:597326"/>
    </ligand>
</feature>
<comment type="catalytic activity">
    <reaction evidence="6">
        <text>3-hydroxy-L-kynurenine + H2O = 3-hydroxyanthranilate + L-alanine + H(+)</text>
        <dbReference type="Rhea" id="RHEA:25143"/>
        <dbReference type="ChEBI" id="CHEBI:15377"/>
        <dbReference type="ChEBI" id="CHEBI:15378"/>
        <dbReference type="ChEBI" id="CHEBI:36559"/>
        <dbReference type="ChEBI" id="CHEBI:57972"/>
        <dbReference type="ChEBI" id="CHEBI:58125"/>
        <dbReference type="EC" id="3.7.1.3"/>
    </reaction>
</comment>
<sequence length="470" mass="52648">MGSLISEVQEGGKPTYPPEADTLEYARLLDSQDKLSHLRDEFIIPTRDSLKKTALDGTIPGETTNDNDEENKPCIYFVGNSLGCQPKKVKSHLSAQLETWASIGVNGHFTSLDSSPLTAWQDLAESCATRSLDIVGASIPEEIIYMNTLTVNLHLILAAFYQPTEKRHKIIIEWKPFPSDWYAVQSQIELHNLSVEESLVEIEPDDQETLYLSTEKILATIDQHADSTAILLLPGIQYFTGQLFDIPTITAYAQQKGIIVGWDLAHAAGNVPLKLHDWGVDFAVWCTYKYLNAGPGATAGMFLHEKHFERKQQKRLAGWYGVDKKVRFNMEKEFKPAKGAWGYQLSNPSATDLSCLNAALEVFGMSGGMEELRGKSVLLTGYLEWLLKEFEAEGLFKVLTPGRIEERGTQLSLMFKKGVLERVGAVLKENGVVIDLRKPDVIRVAPVPIYCRFEDVWEFVQVLRRALKGL</sequence>
<dbReference type="GO" id="GO:0005737">
    <property type="term" value="C:cytoplasm"/>
    <property type="evidence" value="ECO:0007669"/>
    <property type="project" value="UniProtKB-SubCell"/>
</dbReference>
<feature type="binding site" evidence="5">
    <location>
        <position position="150"/>
    </location>
    <ligand>
        <name>pyridoxal 5'-phosphate</name>
        <dbReference type="ChEBI" id="CHEBI:597326"/>
    </ligand>
</feature>
<dbReference type="GO" id="GO:0097053">
    <property type="term" value="P:L-kynurenine catabolic process"/>
    <property type="evidence" value="ECO:0007669"/>
    <property type="project" value="UniProtKB-UniRule"/>
</dbReference>
<evidence type="ECO:0000256" key="6">
    <source>
        <dbReference type="PIRNR" id="PIRNR038800"/>
    </source>
</evidence>
<dbReference type="InterPro" id="IPR015422">
    <property type="entry name" value="PyrdxlP-dep_Trfase_small"/>
</dbReference>
<comment type="subunit">
    <text evidence="5 6">Homodimer.</text>
</comment>
<feature type="modified residue" description="N6-(pyridoxal phosphate)lysine" evidence="5">
    <location>
        <position position="289"/>
    </location>
</feature>
<feature type="binding site" evidence="5">
    <location>
        <position position="288"/>
    </location>
    <ligand>
        <name>pyridoxal 5'-phosphate</name>
        <dbReference type="ChEBI" id="CHEBI:597326"/>
    </ligand>
</feature>
<evidence type="ECO:0000256" key="2">
    <source>
        <dbReference type="ARBA" id="ARBA00022642"/>
    </source>
</evidence>
<comment type="pathway">
    <text evidence="5 6">Cofactor biosynthesis; NAD(+) biosynthesis; quinolinate from L-kynurenine: step 2/3.</text>
</comment>
<dbReference type="AlphaFoldDB" id="A0AAN7BJ58"/>
<dbReference type="NCBIfam" id="TIGR01814">
    <property type="entry name" value="kynureninase"/>
    <property type="match status" value="1"/>
</dbReference>
<dbReference type="GO" id="GO:0030170">
    <property type="term" value="F:pyridoxal phosphate binding"/>
    <property type="evidence" value="ECO:0007669"/>
    <property type="project" value="UniProtKB-UniRule"/>
</dbReference>
<keyword evidence="3 5" id="KW-0378">Hydrolase</keyword>
<keyword evidence="4 5" id="KW-0663">Pyridoxal phosphate</keyword>
<dbReference type="Pfam" id="PF22580">
    <property type="entry name" value="KYNU_C"/>
    <property type="match status" value="1"/>
</dbReference>
<dbReference type="SUPFAM" id="SSF53383">
    <property type="entry name" value="PLP-dependent transferases"/>
    <property type="match status" value="1"/>
</dbReference>
<reference evidence="7" key="2">
    <citation type="submission" date="2023-05" db="EMBL/GenBank/DDBJ databases">
        <authorList>
            <consortium name="Lawrence Berkeley National Laboratory"/>
            <person name="Steindorff A."/>
            <person name="Hensen N."/>
            <person name="Bonometti L."/>
            <person name="Westerberg I."/>
            <person name="Brannstrom I.O."/>
            <person name="Guillou S."/>
            <person name="Cros-Aarteil S."/>
            <person name="Calhoun S."/>
            <person name="Haridas S."/>
            <person name="Kuo A."/>
            <person name="Mondo S."/>
            <person name="Pangilinan J."/>
            <person name="Riley R."/>
            <person name="Labutti K."/>
            <person name="Andreopoulos B."/>
            <person name="Lipzen A."/>
            <person name="Chen C."/>
            <person name="Yanf M."/>
            <person name="Daum C."/>
            <person name="Ng V."/>
            <person name="Clum A."/>
            <person name="Ohm R."/>
            <person name="Martin F."/>
            <person name="Silar P."/>
            <person name="Natvig D."/>
            <person name="Lalanne C."/>
            <person name="Gautier V."/>
            <person name="Ament-Velasquez S.L."/>
            <person name="Kruys A."/>
            <person name="Hutchinson M.I."/>
            <person name="Powell A.J."/>
            <person name="Barry K."/>
            <person name="Miller A.N."/>
            <person name="Grigoriev I.V."/>
            <person name="Debuchy R."/>
            <person name="Gladieux P."/>
            <person name="Thoren M.H."/>
            <person name="Johannesson H."/>
        </authorList>
    </citation>
    <scope>NUCLEOTIDE SEQUENCE</scope>
    <source>
        <strain evidence="7">CBS 990.96</strain>
    </source>
</reference>
<dbReference type="PANTHER" id="PTHR14084">
    <property type="entry name" value="KYNURENINASE"/>
    <property type="match status" value="1"/>
</dbReference>
<comment type="pathway">
    <text evidence="5 6">Amino-acid degradation; L-kynurenine degradation; L-alanine and anthranilate from L-kynurenine: step 1/1.</text>
</comment>
<evidence type="ECO:0000256" key="4">
    <source>
        <dbReference type="ARBA" id="ARBA00022898"/>
    </source>
</evidence>
<organism evidence="7 8">
    <name type="scientific">Podospora fimiseda</name>
    <dbReference type="NCBI Taxonomy" id="252190"/>
    <lineage>
        <taxon>Eukaryota</taxon>
        <taxon>Fungi</taxon>
        <taxon>Dikarya</taxon>
        <taxon>Ascomycota</taxon>
        <taxon>Pezizomycotina</taxon>
        <taxon>Sordariomycetes</taxon>
        <taxon>Sordariomycetidae</taxon>
        <taxon>Sordariales</taxon>
        <taxon>Podosporaceae</taxon>
        <taxon>Podospora</taxon>
    </lineage>
</organism>
<evidence type="ECO:0000256" key="3">
    <source>
        <dbReference type="ARBA" id="ARBA00022801"/>
    </source>
</evidence>
<reference evidence="7" key="1">
    <citation type="journal article" date="2023" name="Mol. Phylogenet. Evol.">
        <title>Genome-scale phylogeny and comparative genomics of the fungal order Sordariales.</title>
        <authorList>
            <person name="Hensen N."/>
            <person name="Bonometti L."/>
            <person name="Westerberg I."/>
            <person name="Brannstrom I.O."/>
            <person name="Guillou S."/>
            <person name="Cros-Aarteil S."/>
            <person name="Calhoun S."/>
            <person name="Haridas S."/>
            <person name="Kuo A."/>
            <person name="Mondo S."/>
            <person name="Pangilinan J."/>
            <person name="Riley R."/>
            <person name="LaButti K."/>
            <person name="Andreopoulos B."/>
            <person name="Lipzen A."/>
            <person name="Chen C."/>
            <person name="Yan M."/>
            <person name="Daum C."/>
            <person name="Ng V."/>
            <person name="Clum A."/>
            <person name="Steindorff A."/>
            <person name="Ohm R.A."/>
            <person name="Martin F."/>
            <person name="Silar P."/>
            <person name="Natvig D.O."/>
            <person name="Lalanne C."/>
            <person name="Gautier V."/>
            <person name="Ament-Velasquez S.L."/>
            <person name="Kruys A."/>
            <person name="Hutchinson M.I."/>
            <person name="Powell A.J."/>
            <person name="Barry K."/>
            <person name="Miller A.N."/>
            <person name="Grigoriev I.V."/>
            <person name="Debuchy R."/>
            <person name="Gladieux P."/>
            <person name="Hiltunen Thoren M."/>
            <person name="Johannesson H."/>
        </authorList>
    </citation>
    <scope>NUCLEOTIDE SEQUENCE</scope>
    <source>
        <strain evidence="7">CBS 990.96</strain>
    </source>
</reference>
<dbReference type="GO" id="GO:0019441">
    <property type="term" value="P:L-tryptophan catabolic process to kynurenine"/>
    <property type="evidence" value="ECO:0007669"/>
    <property type="project" value="TreeGrafter"/>
</dbReference>
<dbReference type="InterPro" id="IPR015421">
    <property type="entry name" value="PyrdxlP-dep_Trfase_major"/>
</dbReference>
<comment type="cofactor">
    <cofactor evidence="5 6">
        <name>pyridoxal 5'-phosphate</name>
        <dbReference type="ChEBI" id="CHEBI:597326"/>
    </cofactor>
</comment>
<comment type="caution">
    <text evidence="5">Lacks conserved residue(s) required for the propagation of feature annotation.</text>
</comment>
<gene>
    <name evidence="5" type="primary">BNA5</name>
    <name evidence="7" type="ORF">QBC38DRAFT_423919</name>
</gene>
<name>A0AAN7BJ58_9PEZI</name>
<dbReference type="FunFam" id="3.40.640.10:FF:000031">
    <property type="entry name" value="Kynureninase"/>
    <property type="match status" value="1"/>
</dbReference>
<evidence type="ECO:0000313" key="7">
    <source>
        <dbReference type="EMBL" id="KAK4224227.1"/>
    </source>
</evidence>
<feature type="binding site" evidence="5">
    <location>
        <begin position="177"/>
        <end position="180"/>
    </location>
    <ligand>
        <name>pyridoxal 5'-phosphate</name>
        <dbReference type="ChEBI" id="CHEBI:597326"/>
    </ligand>
</feature>
<keyword evidence="2 5" id="KW-0662">Pyridine nucleotide biosynthesis</keyword>
<dbReference type="EC" id="3.7.1.3" evidence="5 6"/>
<dbReference type="PANTHER" id="PTHR14084:SF2">
    <property type="entry name" value="KYNURENINASE 2"/>
    <property type="match status" value="1"/>
</dbReference>
<evidence type="ECO:0000256" key="5">
    <source>
        <dbReference type="HAMAP-Rule" id="MF_03017"/>
    </source>
</evidence>
<proteinExistence type="inferred from homology"/>
<dbReference type="PIRSF" id="PIRSF038800">
    <property type="entry name" value="KYNU"/>
    <property type="match status" value="1"/>
</dbReference>
<comment type="subcellular location">
    <subcellularLocation>
        <location evidence="5 6">Cytoplasm</location>
    </subcellularLocation>
</comment>
<comment type="similarity">
    <text evidence="5 6">Belongs to the kynureninase family.</text>
</comment>
<dbReference type="HAMAP" id="MF_01970">
    <property type="entry name" value="Kynureninase"/>
    <property type="match status" value="1"/>
</dbReference>
<evidence type="ECO:0000313" key="8">
    <source>
        <dbReference type="Proteomes" id="UP001301958"/>
    </source>
</evidence>
<feature type="binding site" evidence="5">
    <location>
        <position position="149"/>
    </location>
    <ligand>
        <name>pyridoxal 5'-phosphate</name>
        <dbReference type="ChEBI" id="CHEBI:597326"/>
    </ligand>
</feature>
<dbReference type="EMBL" id="MU865399">
    <property type="protein sequence ID" value="KAK4224227.1"/>
    <property type="molecule type" value="Genomic_DNA"/>
</dbReference>
<dbReference type="GO" id="GO:0030429">
    <property type="term" value="F:kynureninase activity"/>
    <property type="evidence" value="ECO:0007669"/>
    <property type="project" value="UniProtKB-UniRule"/>
</dbReference>
<accession>A0AAN7BJ58</accession>
<dbReference type="InterPro" id="IPR010111">
    <property type="entry name" value="Kynureninase"/>
</dbReference>
<keyword evidence="8" id="KW-1185">Reference proteome</keyword>
<comment type="function">
    <text evidence="5 6">Catalyzes the cleavage of L-kynurenine (L-Kyn) and L-3-hydroxykynurenine (L-3OHKyn) into anthranilic acid (AA) and 3-hydroxyanthranilic acid (3-OHAA), respectively.</text>
</comment>